<dbReference type="RefSeq" id="WP_091270263.1">
    <property type="nucleotide sequence ID" value="NZ_FAOZ01000001.1"/>
</dbReference>
<gene>
    <name evidence="2" type="ORF">Ga0074812_1015</name>
</gene>
<dbReference type="SUPFAM" id="SSF103196">
    <property type="entry name" value="Roadblock/LC7 domain"/>
    <property type="match status" value="1"/>
</dbReference>
<dbReference type="PANTHER" id="PTHR36222:SF1">
    <property type="entry name" value="SERINE PROTEASE INHIBITOR RV3364C"/>
    <property type="match status" value="1"/>
</dbReference>
<name>A0A0S4QDJ0_9ACTN</name>
<proteinExistence type="predicted"/>
<protein>
    <submittedName>
        <fullName evidence="2">Predicted regulator of Ras-like GTPase activity, Roadblock/LC7/MglB family</fullName>
    </submittedName>
</protein>
<feature type="domain" description="Roadblock/LAMTOR2" evidence="1">
    <location>
        <begin position="21"/>
        <end position="111"/>
    </location>
</feature>
<evidence type="ECO:0000313" key="2">
    <source>
        <dbReference type="EMBL" id="CUU53507.1"/>
    </source>
</evidence>
<dbReference type="Pfam" id="PF03259">
    <property type="entry name" value="Robl_LC7"/>
    <property type="match status" value="1"/>
</dbReference>
<dbReference type="Gene3D" id="3.30.450.30">
    <property type="entry name" value="Dynein light chain 2a, cytoplasmic"/>
    <property type="match status" value="1"/>
</dbReference>
<dbReference type="Proteomes" id="UP000198802">
    <property type="component" value="Unassembled WGS sequence"/>
</dbReference>
<dbReference type="EMBL" id="FAOZ01000001">
    <property type="protein sequence ID" value="CUU53507.1"/>
    <property type="molecule type" value="Genomic_DNA"/>
</dbReference>
<dbReference type="PANTHER" id="PTHR36222">
    <property type="entry name" value="SERINE PROTEASE INHIBITOR RV3364C"/>
    <property type="match status" value="1"/>
</dbReference>
<sequence>MTPDAIGTLPTDHWRGIDANRWMVEEIETTQGVRHAFVFTADGFVTAVSNALDRDGAERLAAACSAMASLGRAVAADHGEGGIPSHVVYELNGAKLMFRGAGERTYLGVITEAVIDPALVAHQMTTTVRKIGEKSLSSAERPH</sequence>
<keyword evidence="3" id="KW-1185">Reference proteome</keyword>
<dbReference type="SMART" id="SM00960">
    <property type="entry name" value="Robl_LC7"/>
    <property type="match status" value="1"/>
</dbReference>
<dbReference type="AlphaFoldDB" id="A0A0S4QDJ0"/>
<organism evidence="2 3">
    <name type="scientific">Parafrankia irregularis</name>
    <dbReference type="NCBI Taxonomy" id="795642"/>
    <lineage>
        <taxon>Bacteria</taxon>
        <taxon>Bacillati</taxon>
        <taxon>Actinomycetota</taxon>
        <taxon>Actinomycetes</taxon>
        <taxon>Frankiales</taxon>
        <taxon>Frankiaceae</taxon>
        <taxon>Parafrankia</taxon>
    </lineage>
</organism>
<accession>A0A0S4QDJ0</accession>
<dbReference type="InterPro" id="IPR053141">
    <property type="entry name" value="Mycobact_SerProt_Inhib_Rv3364c"/>
</dbReference>
<evidence type="ECO:0000313" key="3">
    <source>
        <dbReference type="Proteomes" id="UP000198802"/>
    </source>
</evidence>
<dbReference type="InterPro" id="IPR004942">
    <property type="entry name" value="Roadblock/LAMTOR2_dom"/>
</dbReference>
<reference evidence="3" key="1">
    <citation type="submission" date="2015-11" db="EMBL/GenBank/DDBJ databases">
        <authorList>
            <person name="Varghese N."/>
        </authorList>
    </citation>
    <scope>NUCLEOTIDE SEQUENCE [LARGE SCALE GENOMIC DNA]</scope>
    <source>
        <strain evidence="3">DSM 45899</strain>
    </source>
</reference>
<evidence type="ECO:0000259" key="1">
    <source>
        <dbReference type="SMART" id="SM00960"/>
    </source>
</evidence>